<evidence type="ECO:0000313" key="11">
    <source>
        <dbReference type="EMBL" id="CAF4597932.1"/>
    </source>
</evidence>
<evidence type="ECO:0000256" key="3">
    <source>
        <dbReference type="ARBA" id="ARBA00022786"/>
    </source>
</evidence>
<evidence type="ECO:0000259" key="8">
    <source>
        <dbReference type="Pfam" id="PF05970"/>
    </source>
</evidence>
<dbReference type="Pfam" id="PF20209">
    <property type="entry name" value="DUF6570"/>
    <property type="match status" value="1"/>
</dbReference>
<gene>
    <name evidence="11" type="ORF">TSG867_LOCUS27636</name>
</gene>
<feature type="region of interest" description="Disordered" evidence="6">
    <location>
        <begin position="894"/>
        <end position="919"/>
    </location>
</feature>
<evidence type="ECO:0000256" key="2">
    <source>
        <dbReference type="ARBA" id="ARBA00022670"/>
    </source>
</evidence>
<evidence type="ECO:0000256" key="5">
    <source>
        <dbReference type="RuleBase" id="RU363044"/>
    </source>
</evidence>
<dbReference type="GO" id="GO:0004843">
    <property type="term" value="F:cysteine-type deubiquitinase activity"/>
    <property type="evidence" value="ECO:0007669"/>
    <property type="project" value="UniProtKB-EC"/>
</dbReference>
<evidence type="ECO:0000259" key="7">
    <source>
        <dbReference type="Pfam" id="PF02099"/>
    </source>
</evidence>
<keyword evidence="4 5" id="KW-0378">Hydrolase</keyword>
<dbReference type="InterPro" id="IPR025476">
    <property type="entry name" value="Helitron_helicase-like"/>
</dbReference>
<dbReference type="InterPro" id="IPR006155">
    <property type="entry name" value="Josephin"/>
</dbReference>
<comment type="catalytic activity">
    <reaction evidence="5">
        <text>ATP + H2O = ADP + phosphate + H(+)</text>
        <dbReference type="Rhea" id="RHEA:13065"/>
        <dbReference type="ChEBI" id="CHEBI:15377"/>
        <dbReference type="ChEBI" id="CHEBI:15378"/>
        <dbReference type="ChEBI" id="CHEBI:30616"/>
        <dbReference type="ChEBI" id="CHEBI:43474"/>
        <dbReference type="ChEBI" id="CHEBI:456216"/>
        <dbReference type="EC" id="5.6.2.3"/>
    </reaction>
</comment>
<keyword evidence="3" id="KW-0833">Ubl conjugation pathway</keyword>
<comment type="caution">
    <text evidence="11">The sequence shown here is derived from an EMBL/GenBank/DDBJ whole genome shotgun (WGS) entry which is preliminary data.</text>
</comment>
<dbReference type="GO" id="GO:0006310">
    <property type="term" value="P:DNA recombination"/>
    <property type="evidence" value="ECO:0007669"/>
    <property type="project" value="UniProtKB-KW"/>
</dbReference>
<dbReference type="Pfam" id="PF05970">
    <property type="entry name" value="PIF1"/>
    <property type="match status" value="1"/>
</dbReference>
<feature type="compositionally biased region" description="Basic and acidic residues" evidence="6">
    <location>
        <begin position="1"/>
        <end position="10"/>
    </location>
</feature>
<evidence type="ECO:0000259" key="9">
    <source>
        <dbReference type="Pfam" id="PF14214"/>
    </source>
</evidence>
<dbReference type="CDD" id="cd18809">
    <property type="entry name" value="SF1_C_RecD"/>
    <property type="match status" value="1"/>
</dbReference>
<dbReference type="SUPFAM" id="SSF52540">
    <property type="entry name" value="P-loop containing nucleoside triphosphate hydrolases"/>
    <property type="match status" value="2"/>
</dbReference>
<sequence length="1699" mass="197114">MARKKSDNKKWKTRPSRKKSSNRNKKPSKIRKNNCKRSGTKNRLKNVKEDLNSVITNDRLIEEYLLTEEIFDTRIVHDFLTERYLSEVRQVWLPCQCCNCEHPSHNMQPAKEDHQNYHDCIAGEMICSFCYHYKPKDEYTICPHARFKNLLEITSVPLCLKLGFLEQRAIALMHCYMSILIIRGHQSAMKGQVVHCQADVVDNIGDLLPFPKCYEFMAVIQQKPSDHNGEIKATVRYSVSAIQILRAIQYLIKHHVGYINKQVLSLEKIQEMFECRKEEIALIRIIDSYAYNNATTSAPIILDSDEALLGPSRTLKAGEDLIWQLQSGMEESTFPWIYPTGEGGELDRKRPISLKIRDYCKLRLMSADKRWQADPIWTFRAMNLIQRDDLCSAVNYHAKKYYKKDKLCYNIYPSIGKAVRGTSAYWSTPKKILRAMYATLSKPNIFLSINLQDDIEFLTHIDESRFGNVNNPNYHEIDNLSDDDYLQLVNENSALIARMCHRRMLAFEKFITDKRHPFFIDYAVANYFFKIEFQRGGLPHLHTLLWLNNFPNVDTLDGRKTIIEFIDNFLTTSLPDKQTDLETHMLVKKHQWHIHTFTCSKGNAKIRIRRGRKFKDEQSSTLANEIQNKDINKNYLHENEIYEQVDPNNDPDITQRIIPYNLHFLRTFRCNHDIQIITDPWASAEYLFSYLSKNAQLEKNLVYQMSNCTCSSLAEAKSVLLKTGNAILSHHQVGKVEASWTVLGKILNEPVVENPLWRHDFEQPPLLQTANLLPRIILSSGSILIQHKKPACISFHCHTDDPVRAIYSMLSIGIQYRDPIEQFLGGKQDNDIKTIHETLLKYKSSLLERFNILPAAYKIQMINALERLCDLNAHDFVTKSRESFIFLDEEDENTEDGTKDTIHQNNSKKSAVSTTNKEKSLTNDVTKNERENFLNSNKLLTNNTYTPTEQLLASANSEQIFLANFFRQYLGALTQYEDSRERCKNVTKPLPFHIVINGLAGSGKSYAVSIIEQMLTDFCISESAVRNRPRKRKGLLKMAHTGKAALNIHGWTIHTALGMRPDNSSTPNDATSFKIHSLKDGLGDLLLIIIDEISLVSHSLFQKINKRPINFNINMRQGDDRLFFDILYRIRLGQYTDEDEIIIKNRSIREEDNPKHYQERLNELNSLDFANAVYAYSVRSKTNERNCFKLKEITTRLKTTVYIIQSIDKVGMARTLFFKPLQATNKQCKVILKPSDDENECGSMLEQLQLCIGARVICRRNIDFDQSIVNGTEATVKNIVWNNDDDIILPISNKCLFPYLQRALRVTLPKYVELELDNGSIYKMTPEEVSFKDKNGIWMTRKQLPLSLGYAITVHRSQCMTYNKLVIDLTGINWKPGMFYTILSRTRKLTDIIILAYNRKSFKVSKPALNEMLRLQKLEENYPIKIEDYLRTERYIDWNLSQSFKLTEPISSMRENDMITTSEQEQNYCGRHALRALTQNMDLFSDSYLIEIAKNLAINVQIIRNTQSVNISQYTYKDSGDYDIQILNSALLNIFNIELIQIHNIEITTCPLRNLIEWRPLSLEENGLFKVLGTNQSAPSIVSNFNQFLENFVSKYDYDLWKDLIDCNLFIVAGGSIVSSLFVDHQKENTSDIDLFFLKEETHLFKKAVNQLENRLQDRYFVRRRTKWPNKLIQFDLFRKYTISDILNGKTFIPTAIIQ</sequence>
<proteinExistence type="inferred from homology"/>
<evidence type="ECO:0000259" key="10">
    <source>
        <dbReference type="Pfam" id="PF20209"/>
    </source>
</evidence>
<dbReference type="GO" id="GO:0000723">
    <property type="term" value="P:telomere maintenance"/>
    <property type="evidence" value="ECO:0007669"/>
    <property type="project" value="InterPro"/>
</dbReference>
<feature type="domain" description="DNA helicase Pif1-like DEAD-box helicase" evidence="8">
    <location>
        <begin position="988"/>
        <end position="1106"/>
    </location>
</feature>
<dbReference type="GO" id="GO:0016579">
    <property type="term" value="P:protein deubiquitination"/>
    <property type="evidence" value="ECO:0007669"/>
    <property type="project" value="InterPro"/>
</dbReference>
<dbReference type="EC" id="5.6.2.3" evidence="5"/>
<dbReference type="InterPro" id="IPR051055">
    <property type="entry name" value="PIF1_helicase"/>
</dbReference>
<comment type="catalytic activity">
    <reaction evidence="1">
        <text>Thiol-dependent hydrolysis of ester, thioester, amide, peptide and isopeptide bonds formed by the C-terminal Gly of ubiquitin (a 76-residue protein attached to proteins as an intracellular targeting signal).</text>
        <dbReference type="EC" id="3.4.19.12"/>
    </reaction>
</comment>
<organism evidence="11 12">
    <name type="scientific">Rotaria socialis</name>
    <dbReference type="NCBI Taxonomy" id="392032"/>
    <lineage>
        <taxon>Eukaryota</taxon>
        <taxon>Metazoa</taxon>
        <taxon>Spiralia</taxon>
        <taxon>Gnathifera</taxon>
        <taxon>Rotifera</taxon>
        <taxon>Eurotatoria</taxon>
        <taxon>Bdelloidea</taxon>
        <taxon>Philodinida</taxon>
        <taxon>Philodinidae</taxon>
        <taxon>Rotaria</taxon>
    </lineage>
</organism>
<feature type="domain" description="DUF6570" evidence="10">
    <location>
        <begin position="143"/>
        <end position="259"/>
    </location>
</feature>
<evidence type="ECO:0000313" key="12">
    <source>
        <dbReference type="Proteomes" id="UP000663862"/>
    </source>
</evidence>
<feature type="compositionally biased region" description="Polar residues" evidence="6">
    <location>
        <begin position="903"/>
        <end position="915"/>
    </location>
</feature>
<dbReference type="PANTHER" id="PTHR47642:SF6">
    <property type="entry name" value="ATP-DEPENDENT DNA HELICASE"/>
    <property type="match status" value="1"/>
</dbReference>
<evidence type="ECO:0000256" key="4">
    <source>
        <dbReference type="ARBA" id="ARBA00022801"/>
    </source>
</evidence>
<feature type="non-terminal residue" evidence="11">
    <location>
        <position position="1"/>
    </location>
</feature>
<feature type="domain" description="Helitron helicase-like" evidence="9">
    <location>
        <begin position="414"/>
        <end position="545"/>
    </location>
</feature>
<dbReference type="InterPro" id="IPR027417">
    <property type="entry name" value="P-loop_NTPase"/>
</dbReference>
<keyword evidence="5" id="KW-0547">Nucleotide-binding</keyword>
<dbReference type="GO" id="GO:0005524">
    <property type="term" value="F:ATP binding"/>
    <property type="evidence" value="ECO:0007669"/>
    <property type="project" value="UniProtKB-KW"/>
</dbReference>
<name>A0A821BN03_9BILA</name>
<dbReference type="Proteomes" id="UP000663862">
    <property type="component" value="Unassembled WGS sequence"/>
</dbReference>
<keyword evidence="5" id="KW-0233">DNA recombination</keyword>
<comment type="cofactor">
    <cofactor evidence="5">
        <name>Mg(2+)</name>
        <dbReference type="ChEBI" id="CHEBI:18420"/>
    </cofactor>
</comment>
<keyword evidence="5" id="KW-0234">DNA repair</keyword>
<evidence type="ECO:0000256" key="1">
    <source>
        <dbReference type="ARBA" id="ARBA00000707"/>
    </source>
</evidence>
<comment type="similarity">
    <text evidence="5">Belongs to the helicase family.</text>
</comment>
<accession>A0A821BN03</accession>
<dbReference type="PANTHER" id="PTHR47642">
    <property type="entry name" value="ATP-DEPENDENT DNA HELICASE"/>
    <property type="match status" value="1"/>
</dbReference>
<dbReference type="EMBL" id="CAJOBQ010003199">
    <property type="protein sequence ID" value="CAF4597932.1"/>
    <property type="molecule type" value="Genomic_DNA"/>
</dbReference>
<dbReference type="Gene3D" id="3.40.50.300">
    <property type="entry name" value="P-loop containing nucleotide triphosphate hydrolases"/>
    <property type="match status" value="1"/>
</dbReference>
<dbReference type="Pfam" id="PF14214">
    <property type="entry name" value="Helitron_like_N"/>
    <property type="match status" value="1"/>
</dbReference>
<keyword evidence="5" id="KW-0347">Helicase</keyword>
<reference evidence="11" key="1">
    <citation type="submission" date="2021-02" db="EMBL/GenBank/DDBJ databases">
        <authorList>
            <person name="Nowell W R."/>
        </authorList>
    </citation>
    <scope>NUCLEOTIDE SEQUENCE</scope>
</reference>
<dbReference type="GO" id="GO:0006281">
    <property type="term" value="P:DNA repair"/>
    <property type="evidence" value="ECO:0007669"/>
    <property type="project" value="UniProtKB-KW"/>
</dbReference>
<feature type="region of interest" description="Disordered" evidence="6">
    <location>
        <begin position="1"/>
        <end position="41"/>
    </location>
</feature>
<dbReference type="InterPro" id="IPR046700">
    <property type="entry name" value="DUF6570"/>
</dbReference>
<protein>
    <recommendedName>
        <fullName evidence="5">ATP-dependent DNA helicase</fullName>
        <ecNumber evidence="5">5.6.2.3</ecNumber>
    </recommendedName>
</protein>
<feature type="domain" description="Josephin" evidence="7">
    <location>
        <begin position="1464"/>
        <end position="1546"/>
    </location>
</feature>
<evidence type="ECO:0000256" key="6">
    <source>
        <dbReference type="SAM" id="MobiDB-lite"/>
    </source>
</evidence>
<keyword evidence="5" id="KW-0067">ATP-binding</keyword>
<dbReference type="GO" id="GO:0043139">
    <property type="term" value="F:5'-3' DNA helicase activity"/>
    <property type="evidence" value="ECO:0007669"/>
    <property type="project" value="UniProtKB-EC"/>
</dbReference>
<keyword evidence="2" id="KW-0645">Protease</keyword>
<keyword evidence="5" id="KW-0227">DNA damage</keyword>
<dbReference type="GO" id="GO:0006508">
    <property type="term" value="P:proteolysis"/>
    <property type="evidence" value="ECO:0007669"/>
    <property type="project" value="UniProtKB-KW"/>
</dbReference>
<feature type="compositionally biased region" description="Basic residues" evidence="6">
    <location>
        <begin position="11"/>
        <end position="41"/>
    </location>
</feature>
<dbReference type="Pfam" id="PF02099">
    <property type="entry name" value="Josephin"/>
    <property type="match status" value="1"/>
</dbReference>
<dbReference type="InterPro" id="IPR010285">
    <property type="entry name" value="DNA_helicase_pif1-like_DEAD"/>
</dbReference>